<gene>
    <name evidence="1" type="ORF">BDV40DRAFT_295935</name>
</gene>
<reference evidence="1 2" key="1">
    <citation type="submission" date="2019-04" db="EMBL/GenBank/DDBJ databases">
        <title>Friends and foes A comparative genomics study of 23 Aspergillus species from section Flavi.</title>
        <authorList>
            <consortium name="DOE Joint Genome Institute"/>
            <person name="Kjaerbolling I."/>
            <person name="Vesth T."/>
            <person name="Frisvad J.C."/>
            <person name="Nybo J.L."/>
            <person name="Theobald S."/>
            <person name="Kildgaard S."/>
            <person name="Isbrandt T."/>
            <person name="Kuo A."/>
            <person name="Sato A."/>
            <person name="Lyhne E.K."/>
            <person name="Kogle M.E."/>
            <person name="Wiebenga A."/>
            <person name="Kun R.S."/>
            <person name="Lubbers R.J."/>
            <person name="Makela M.R."/>
            <person name="Barry K."/>
            <person name="Chovatia M."/>
            <person name="Clum A."/>
            <person name="Daum C."/>
            <person name="Haridas S."/>
            <person name="He G."/>
            <person name="LaButti K."/>
            <person name="Lipzen A."/>
            <person name="Mondo S."/>
            <person name="Riley R."/>
            <person name="Salamov A."/>
            <person name="Simmons B.A."/>
            <person name="Magnuson J.K."/>
            <person name="Henrissat B."/>
            <person name="Mortensen U.H."/>
            <person name="Larsen T.O."/>
            <person name="Devries R.P."/>
            <person name="Grigoriev I.V."/>
            <person name="Machida M."/>
            <person name="Baker S.E."/>
            <person name="Andersen M.R."/>
        </authorList>
    </citation>
    <scope>NUCLEOTIDE SEQUENCE [LARGE SCALE GENOMIC DNA]</scope>
    <source>
        <strain evidence="1 2">CBS 117626</strain>
    </source>
</reference>
<evidence type="ECO:0000313" key="2">
    <source>
        <dbReference type="Proteomes" id="UP000326950"/>
    </source>
</evidence>
<evidence type="ECO:0008006" key="3">
    <source>
        <dbReference type="Google" id="ProtNLM"/>
    </source>
</evidence>
<protein>
    <recommendedName>
        <fullName evidence="3">BTB domain-containing protein</fullName>
    </recommendedName>
</protein>
<dbReference type="EMBL" id="ML738591">
    <property type="protein sequence ID" value="KAE8166904.1"/>
    <property type="molecule type" value="Genomic_DNA"/>
</dbReference>
<dbReference type="Proteomes" id="UP000326950">
    <property type="component" value="Unassembled WGS sequence"/>
</dbReference>
<dbReference type="AlphaFoldDB" id="A0A5N6V7Q2"/>
<dbReference type="OrthoDB" id="5275938at2759"/>
<sequence length="244" mass="27883">MDEIIYTLDPEGDVILVLYNVPENLPRSMWDIDASTLAGFSNVSMHSEPVSEPPPDIRNLEEENGTVELDHTEGTNTFVDSSQGHQHAEHHLQIRASSEHLALACPQFKRTLQHGFQEGNELKSKGYLELPVQDWPALPFLILAMIIHGRTRTVPREISLERLAEIALLVDYYECYEAVEVFSDLWINSLAKTPLESVCAAEKWLFISWVFQQDMMFERSSKYLQLSYRTNITSIQYPIPSSLT</sequence>
<proteinExistence type="predicted"/>
<name>A0A5N6V7Q2_ASPTM</name>
<keyword evidence="2" id="KW-1185">Reference proteome</keyword>
<organism evidence="1 2">
    <name type="scientific">Aspergillus tamarii</name>
    <dbReference type="NCBI Taxonomy" id="41984"/>
    <lineage>
        <taxon>Eukaryota</taxon>
        <taxon>Fungi</taxon>
        <taxon>Dikarya</taxon>
        <taxon>Ascomycota</taxon>
        <taxon>Pezizomycotina</taxon>
        <taxon>Eurotiomycetes</taxon>
        <taxon>Eurotiomycetidae</taxon>
        <taxon>Eurotiales</taxon>
        <taxon>Aspergillaceae</taxon>
        <taxon>Aspergillus</taxon>
        <taxon>Aspergillus subgen. Circumdati</taxon>
    </lineage>
</organism>
<accession>A0A5N6V7Q2</accession>
<evidence type="ECO:0000313" key="1">
    <source>
        <dbReference type="EMBL" id="KAE8166904.1"/>
    </source>
</evidence>